<accession>A0A1I7YFI2</accession>
<protein>
    <submittedName>
        <fullName evidence="2">Uncharacterized protein</fullName>
    </submittedName>
</protein>
<name>A0A1I7YFI2_9BILA</name>
<reference evidence="2" key="1">
    <citation type="submission" date="2016-11" db="UniProtKB">
        <authorList>
            <consortium name="WormBaseParasite"/>
        </authorList>
    </citation>
    <scope>IDENTIFICATION</scope>
</reference>
<keyword evidence="1" id="KW-1185">Reference proteome</keyword>
<proteinExistence type="predicted"/>
<dbReference type="AlphaFoldDB" id="A0A1I7YFI2"/>
<sequence length="112" mass="13107">MIKFLKHHNVLFISIRRYISTHIFQGHFIFILVGEGRRRKNELCISPRRLLTSSGNLAVLSIVDCVSNSSQWKFKQVWHLSKNKMALAFAPLPRLCERVEHSRGHLRQKISK</sequence>
<dbReference type="WBParaSite" id="L893_g15869.t1">
    <property type="protein sequence ID" value="L893_g15869.t1"/>
    <property type="gene ID" value="L893_g15869"/>
</dbReference>
<evidence type="ECO:0000313" key="2">
    <source>
        <dbReference type="WBParaSite" id="L893_g15869.t1"/>
    </source>
</evidence>
<evidence type="ECO:0000313" key="1">
    <source>
        <dbReference type="Proteomes" id="UP000095287"/>
    </source>
</evidence>
<organism evidence="1 2">
    <name type="scientific">Steinernema glaseri</name>
    <dbReference type="NCBI Taxonomy" id="37863"/>
    <lineage>
        <taxon>Eukaryota</taxon>
        <taxon>Metazoa</taxon>
        <taxon>Ecdysozoa</taxon>
        <taxon>Nematoda</taxon>
        <taxon>Chromadorea</taxon>
        <taxon>Rhabditida</taxon>
        <taxon>Tylenchina</taxon>
        <taxon>Panagrolaimomorpha</taxon>
        <taxon>Strongyloidoidea</taxon>
        <taxon>Steinernematidae</taxon>
        <taxon>Steinernema</taxon>
    </lineage>
</organism>
<dbReference type="Proteomes" id="UP000095287">
    <property type="component" value="Unplaced"/>
</dbReference>